<organism evidence="1 2">
    <name type="scientific">Siminovitchia sediminis</name>
    <dbReference type="NCBI Taxonomy" id="1274353"/>
    <lineage>
        <taxon>Bacteria</taxon>
        <taxon>Bacillati</taxon>
        <taxon>Bacillota</taxon>
        <taxon>Bacilli</taxon>
        <taxon>Bacillales</taxon>
        <taxon>Bacillaceae</taxon>
        <taxon>Siminovitchia</taxon>
    </lineage>
</organism>
<evidence type="ECO:0000313" key="1">
    <source>
        <dbReference type="EMBL" id="MFD1708830.1"/>
    </source>
</evidence>
<keyword evidence="2" id="KW-1185">Reference proteome</keyword>
<name>A0ABW4KLF5_9BACI</name>
<sequence>MNKDVLNPKITEPLRVIFLFESTRGWYETTSREKHDEILPILQEAFHEWKEQEAQLIATIDADLFSAGELPRLGWHACFLYNVKDVNAVNSMVHIFREKELDRYFKIEAVIGRKFLLLEQ</sequence>
<proteinExistence type="predicted"/>
<accession>A0ABW4KLF5</accession>
<dbReference type="EMBL" id="JBHUEO010000121">
    <property type="protein sequence ID" value="MFD1708830.1"/>
    <property type="molecule type" value="Genomic_DNA"/>
</dbReference>
<gene>
    <name evidence="1" type="ORF">ACFSCZ_19325</name>
</gene>
<comment type="caution">
    <text evidence="1">The sequence shown here is derived from an EMBL/GenBank/DDBJ whole genome shotgun (WGS) entry which is preliminary data.</text>
</comment>
<protein>
    <submittedName>
        <fullName evidence="1">Uncharacterized protein</fullName>
    </submittedName>
</protein>
<dbReference type="Proteomes" id="UP001597301">
    <property type="component" value="Unassembled WGS sequence"/>
</dbReference>
<evidence type="ECO:0000313" key="2">
    <source>
        <dbReference type="Proteomes" id="UP001597301"/>
    </source>
</evidence>
<reference evidence="2" key="1">
    <citation type="journal article" date="2019" name="Int. J. Syst. Evol. Microbiol.">
        <title>The Global Catalogue of Microorganisms (GCM) 10K type strain sequencing project: providing services to taxonomists for standard genome sequencing and annotation.</title>
        <authorList>
            <consortium name="The Broad Institute Genomics Platform"/>
            <consortium name="The Broad Institute Genome Sequencing Center for Infectious Disease"/>
            <person name="Wu L."/>
            <person name="Ma J."/>
        </authorList>
    </citation>
    <scope>NUCLEOTIDE SEQUENCE [LARGE SCALE GENOMIC DNA]</scope>
    <source>
        <strain evidence="2">CGMCC 1.12295</strain>
    </source>
</reference>
<dbReference type="RefSeq" id="WP_380776648.1">
    <property type="nucleotide sequence ID" value="NZ_JBHUEO010000121.1"/>
</dbReference>